<name>A0ABD3R1S1_9STRA</name>
<proteinExistence type="predicted"/>
<dbReference type="AlphaFoldDB" id="A0ABD3R1S1"/>
<protein>
    <submittedName>
        <fullName evidence="1">Uncharacterized protein</fullName>
    </submittedName>
</protein>
<dbReference type="Proteomes" id="UP001530377">
    <property type="component" value="Unassembled WGS sequence"/>
</dbReference>
<accession>A0ABD3R1S1</accession>
<gene>
    <name evidence="1" type="ORF">ACHAXA_004586</name>
</gene>
<evidence type="ECO:0000313" key="1">
    <source>
        <dbReference type="EMBL" id="KAL3806207.1"/>
    </source>
</evidence>
<dbReference type="EMBL" id="JALLPB020000863">
    <property type="protein sequence ID" value="KAL3806207.1"/>
    <property type="molecule type" value="Genomic_DNA"/>
</dbReference>
<dbReference type="PANTHER" id="PTHR21113:SF4">
    <property type="entry name" value="CHITIN-BINDING TYPE-4 DOMAIN-CONTAINING PROTEIN"/>
    <property type="match status" value="1"/>
</dbReference>
<comment type="caution">
    <text evidence="1">The sequence shown here is derived from an EMBL/GenBank/DDBJ whole genome shotgun (WGS) entry which is preliminary data.</text>
</comment>
<reference evidence="1 2" key="1">
    <citation type="submission" date="2024-10" db="EMBL/GenBank/DDBJ databases">
        <title>Updated reference genomes for cyclostephanoid diatoms.</title>
        <authorList>
            <person name="Roberts W.R."/>
            <person name="Alverson A.J."/>
        </authorList>
    </citation>
    <scope>NUCLEOTIDE SEQUENCE [LARGE SCALE GENOMIC DNA]</scope>
    <source>
        <strain evidence="1 2">AJA228-03</strain>
    </source>
</reference>
<keyword evidence="2" id="KW-1185">Reference proteome</keyword>
<sequence length="931" mass="102836">FKYDDFRERLEYMSKVGIGMRNDDGSIIGIDDDGDTRYKFYMGPDDCDNDGHVVGLVNVASFLSQCMVSAILDDSCDELNWETTSTSGWMGGEGGEGTTKDPGRVYPSSAGRTDVEGCCYWGRGALHTRGLCDIGKWNHYLGAGGGGNGNNIYHDVDFCVDPERVCADVDRTMEMRWTVALFGWIERVQSYVDDGEFDDVTDDEYLGGGGVDGRRRFNYLDELRDFAYSRDVVDSVRFSLLGGGPPHFIDMVGGILEQGCPYPPCPGLLDRPNRLHLRNERKRAFLTALGGVGLPIRGEAYLAMEAHFLDDEVVRGNFEGGLLLSSSSTATSSFPLSNACGQYGASYQDIVCNAGKDVGKECPLDINQSMKAVTRSSEKSRAPLQFQCAPKSLLPITGFWDEKKLEESYDTAFANQMGRVDVEGCCWWGRGVLRQVTRGRCYFGQLNYYIGKRAATECRPSMYPEIDFCNFPEAVCSCSSELRWVSGMFYWTKYVQSYNRDGWNYIDEITKLSMEIATTQRINDTSTIISIDCILKTGSATCDSAEDMSDRLLEVLNLITTFNITSTTASPSSDPPSLVPTVVPTTSSPTTTYAPSASPNVFVSPSASDVKLIVEILRAKRESIETKLLAPRQVIDDKNLYSFDGFISSLQVLADGTVEIIYFYVGHDISSDPANMQRGLVNIATFLAYSMAVAVSNSVCDEQNVDDIEGKLALSNACGQLGTSYQNLRCSPLETHMECSPDPGLQMTAVASLTKIGGKNGPPPFFCGPKAYFPFMGYYDVESDVIRNNEPFANRAGRTDVEGCCWWGRGAAQLRGVCLYGKLNYYIGARAKEEGRMSLFPNVDFCRSPQAICSGQHSYSLMWISGMVAWTQVVQSHSDYSLNLQRYVDGEIEDLEFIDLVSDIIGCQENERMKMRANFESALNVLVLSPS</sequence>
<organism evidence="1 2">
    <name type="scientific">Cyclostephanos tholiformis</name>
    <dbReference type="NCBI Taxonomy" id="382380"/>
    <lineage>
        <taxon>Eukaryota</taxon>
        <taxon>Sar</taxon>
        <taxon>Stramenopiles</taxon>
        <taxon>Ochrophyta</taxon>
        <taxon>Bacillariophyta</taxon>
        <taxon>Coscinodiscophyceae</taxon>
        <taxon>Thalassiosirophycidae</taxon>
        <taxon>Stephanodiscales</taxon>
        <taxon>Stephanodiscaceae</taxon>
        <taxon>Cyclostephanos</taxon>
    </lineage>
</organism>
<dbReference type="PANTHER" id="PTHR21113">
    <property type="entry name" value="AGAP001705-PA"/>
    <property type="match status" value="1"/>
</dbReference>
<feature type="non-terminal residue" evidence="1">
    <location>
        <position position="1"/>
    </location>
</feature>
<evidence type="ECO:0000313" key="2">
    <source>
        <dbReference type="Proteomes" id="UP001530377"/>
    </source>
</evidence>